<feature type="region of interest" description="Disordered" evidence="4">
    <location>
        <begin position="584"/>
        <end position="603"/>
    </location>
</feature>
<feature type="region of interest" description="Disordered" evidence="4">
    <location>
        <begin position="49"/>
        <end position="78"/>
    </location>
</feature>
<dbReference type="InterPro" id="IPR004333">
    <property type="entry name" value="SBP_dom"/>
</dbReference>
<evidence type="ECO:0000259" key="5">
    <source>
        <dbReference type="PROSITE" id="PS51141"/>
    </source>
</evidence>
<proteinExistence type="predicted"/>
<gene>
    <name evidence="6" type="ORF">VaNZ11_012767</name>
</gene>
<dbReference type="Proteomes" id="UP001165090">
    <property type="component" value="Unassembled WGS sequence"/>
</dbReference>
<accession>A0ABQ5SFC9</accession>
<dbReference type="PANTHER" id="PTHR31251:SF169">
    <property type="entry name" value="SQUAMOSA PROMOTER-BINDING-LIKE PROTEIN 8"/>
    <property type="match status" value="1"/>
</dbReference>
<feature type="region of interest" description="Disordered" evidence="4">
    <location>
        <begin position="226"/>
        <end position="274"/>
    </location>
</feature>
<feature type="region of interest" description="Disordered" evidence="4">
    <location>
        <begin position="2029"/>
        <end position="2057"/>
    </location>
</feature>
<name>A0ABQ5SFC9_9CHLO</name>
<feature type="region of interest" description="Disordered" evidence="4">
    <location>
        <begin position="1700"/>
        <end position="1736"/>
    </location>
</feature>
<feature type="compositionally biased region" description="Acidic residues" evidence="4">
    <location>
        <begin position="1718"/>
        <end position="1730"/>
    </location>
</feature>
<evidence type="ECO:0000256" key="1">
    <source>
        <dbReference type="ARBA" id="ARBA00022723"/>
    </source>
</evidence>
<evidence type="ECO:0000256" key="4">
    <source>
        <dbReference type="SAM" id="MobiDB-lite"/>
    </source>
</evidence>
<keyword evidence="3" id="KW-0862">Zinc</keyword>
<feature type="compositionally biased region" description="Basic and acidic residues" evidence="4">
    <location>
        <begin position="1701"/>
        <end position="1712"/>
    </location>
</feature>
<dbReference type="Pfam" id="PF03110">
    <property type="entry name" value="SBP"/>
    <property type="match status" value="1"/>
</dbReference>
<evidence type="ECO:0000313" key="6">
    <source>
        <dbReference type="EMBL" id="GLI68364.1"/>
    </source>
</evidence>
<feature type="region of interest" description="Disordered" evidence="4">
    <location>
        <begin position="313"/>
        <end position="339"/>
    </location>
</feature>
<dbReference type="PROSITE" id="PS51141">
    <property type="entry name" value="ZF_SBP"/>
    <property type="match status" value="1"/>
</dbReference>
<evidence type="ECO:0000313" key="7">
    <source>
        <dbReference type="Proteomes" id="UP001165090"/>
    </source>
</evidence>
<dbReference type="InterPro" id="IPR044817">
    <property type="entry name" value="SBP-like"/>
</dbReference>
<keyword evidence="2" id="KW-0863">Zinc-finger</keyword>
<keyword evidence="7" id="KW-1185">Reference proteome</keyword>
<comment type="caution">
    <text evidence="6">The sequence shown here is derived from an EMBL/GenBank/DDBJ whole genome shotgun (WGS) entry which is preliminary data.</text>
</comment>
<feature type="compositionally biased region" description="Polar residues" evidence="4">
    <location>
        <begin position="2033"/>
        <end position="2042"/>
    </location>
</feature>
<dbReference type="PANTHER" id="PTHR31251">
    <property type="entry name" value="SQUAMOSA PROMOTER-BINDING-LIKE PROTEIN 4"/>
    <property type="match status" value="1"/>
</dbReference>
<feature type="compositionally biased region" description="Gly residues" evidence="4">
    <location>
        <begin position="800"/>
        <end position="813"/>
    </location>
</feature>
<sequence>MASEADLELWDIDIDQSSVPGQPDAWTLAGYTWDPVGLVATRKAGLSEPRRGYVRDANPSTNPSGDNDSGGSNENFEPGMEVELRDDAPVIDPDVLASAPVYLPQPPGCKAIICQVAGCGMCLEGMKGYFLRHRVCEEHSKAPMLIIGDVPSRLCQQCSKFHHVSAFEGSKRTCRVQLDRIRINKRIRRNRKLNAATSAALAAAAGFQDDDDGTVLGELPARPASVFGGGAGSGRAKRPADSSGSGEGSWVHSRKSSRHGGAASGAARGAGSGTRGAGVGNGIGGDMQAATLAAAAAAAAAAGAAILNDQEALPESGASDTGSREHPRGSLGVSGSMRWPQLGTQSSAVIPRSPPSAAAPASAVAAMAGMFGGAGSGVALAQSPASAATSGSGSGAAGLDAGCMQHSGFSYSQQQQPMYQPAQRMASLDSLPMSAAEVGGPGSIAAAAAAAAAASFVNESKFTAPLRNHSLPVGLDLASLVGQQESAVAAHMHGLAFATGSPVEAFSGSGVQPLPGQTAGVSSIAAAAACLSTGLPRQDAGGSNGAAPEMTSLLSTTAPLTGDISEGAAATTAAAAADQQLAPQRRGSLGGEASPGPETPLSATSLHPLLQQQLQQELLLHQQRFQQQHQQHQQHQQQHQQILDQHQGSLQQFQVGSIALLQGSTVSSGTGRSLNNLTDSAQQANARLCRQQQLLIPQQKLQQQPAAATWASAQLDIPIQLEGSRDLAEAALVATSAAATAGRRPTEAQLAAAARTAVAGTAPLPAQAAAVSQLSGPSNVTGGSGLGGSNALRSMSHCGDGSGGGDAADGGGRVTHASHPSCGTNTLSSSKLVRMSLENDTTLDDSGVLLGNLIDLLQTQAAEPRDGTTDPRVPWSAGPARIAPSAFSEPGSHGSGNGSLAASAAAAVGNGFGAGVGGSLTDSVCGVDLAAALGDMGSTAALSLSRGGSGCVGSPQNATMLTAAAAVAAAAAGTSRLGSLEAMAVGLPGAVLAGTRGGSALLIPAGLGSGAGASLPVPVPGTLAAAAACGNRMLDGSGVLSSPGFAAQLQEQVLRAPVHPLAATSDLLLQHQLLLAQQQQQQQQQQLQLLQQQQLLRLQQAQAQAQAQAAPSVPAAGLLLSRLLDADTKTHHLSTELNGCLAEKQLLRRQLLVTLSTCQGAAAEQLAAAAMAAGGTSNAAAATATAVPTSHLSPSALGPQLPMQRPLLGGLGVTSAGLGAAPGLVLGAAGGLGSYPALAAGAGELVGTAGGLGAVGLGASGLRPGAMGVNTAGAPGLDMQQMLQMSAGGMGIAAASAPAVALGSTSSGMLGATGRPTAAAQLHALAEARAVAAAGAVGPPCGSGVGAATSYTAPDLLTRVSLKIMNCLPDELPSDIRSRMQAFASQAPLDLVQGCLRPGCTEVVLDALHCGDEAWLVSELLRSGDADAAAAALLSALPPALHSKDIYLQAADQALCLRPGAPPRHACWAGMGIRRGGLRMDKPVLLAAESMVVHLNGADMESCVRVRVYGKHLTSPGVTFLARMAGLALEVKIRRVGAAPVSATTASTALATDGTVRTAPPQTQQDVRGATAAAASSAISVLSATGYTSLPPPPSGAPETCTADIKPLCNTGSEELYDAFDVEVQLPYNAPPQGLLILEPRAGVLLGGWAPVLLVEDAAVAADVEGLLRGLEPDQARRLVVSLSMFVDHAERCAAVLEAGEQQHDEGKEREPSLGFEGEMEEVQEEEPEGGFDGTMVEEKEDTEDGAASHADVWSGSPSCWEEIFGSAHRRVVRMGHTLLAYSALRACPQLMSYLGAQLMEMGEPLSALPSASYNGMELLPCAVLSGFAPVISIAVAWAARGGAAVSWRAQVPGQPSGVNLLHLAAVLPLNVAVHTLDLLWALATSTPAAADAFACAWFDDGAAAFDAPSLLFHTAVSNTAAIAISTSENPDTVAEASVSGHMMADNLDKVCLLQLASSYIRTHNYMSPLDNVELPSVEVSSAAMSTAAADNEACGKPPQHCTDDGVQDLDPGAVVAALRNSRRTDVKVLPTINANSPSSGLNAAADHSGHGSTGGRPDLYEPLAALAASGCWAAALAGSSSSDTAGGPGELYGTQPLMAVTSAPMAAPMPTPAPSRMRVSVAPKALAQAAAAAGNQLAAANLHPSDGSNSWLPGSGSGAADASCVPPSYTTNATTTLFPSGSLPAFASGMTMAGMPPYASSLASYYSQMTAAQGVPVGKPPSSMEPLLDMFRPLPESPSLGPENCGAIVAAAADTASGSLPPIRAQPRRENNHGGGFGDADIDAAAAAVPQGGVSGGLRELDQSGFGLLTGPVSAVAAAVGDGDRLWHRMESVGDADGPTELSQQHMLEGAAGTVAAATSSKVGLGDPGLTGGAGGGVSSAAAAVAATEPGSEKLRGHMRGLARMFKRLFKKGVPGGEGLIE</sequence>
<protein>
    <recommendedName>
        <fullName evidence="5">SBP-type domain-containing protein</fullName>
    </recommendedName>
</protein>
<evidence type="ECO:0000256" key="3">
    <source>
        <dbReference type="ARBA" id="ARBA00022833"/>
    </source>
</evidence>
<organism evidence="6 7">
    <name type="scientific">Volvox africanus</name>
    <dbReference type="NCBI Taxonomy" id="51714"/>
    <lineage>
        <taxon>Eukaryota</taxon>
        <taxon>Viridiplantae</taxon>
        <taxon>Chlorophyta</taxon>
        <taxon>core chlorophytes</taxon>
        <taxon>Chlorophyceae</taxon>
        <taxon>CS clade</taxon>
        <taxon>Chlamydomonadales</taxon>
        <taxon>Volvocaceae</taxon>
        <taxon>Volvox</taxon>
    </lineage>
</organism>
<feature type="domain" description="SBP-type" evidence="5">
    <location>
        <begin position="111"/>
        <end position="188"/>
    </location>
</feature>
<dbReference type="SUPFAM" id="SSF103612">
    <property type="entry name" value="SBT domain"/>
    <property type="match status" value="1"/>
</dbReference>
<feature type="compositionally biased region" description="Polar residues" evidence="4">
    <location>
        <begin position="58"/>
        <end position="75"/>
    </location>
</feature>
<dbReference type="InterPro" id="IPR036893">
    <property type="entry name" value="SBP_sf"/>
</dbReference>
<feature type="region of interest" description="Disordered" evidence="4">
    <location>
        <begin position="2259"/>
        <end position="2280"/>
    </location>
</feature>
<evidence type="ECO:0000256" key="2">
    <source>
        <dbReference type="ARBA" id="ARBA00022771"/>
    </source>
</evidence>
<reference evidence="6 7" key="1">
    <citation type="journal article" date="2023" name="IScience">
        <title>Expanded male sex-determining region conserved during the evolution of homothallism in the green alga Volvox.</title>
        <authorList>
            <person name="Yamamoto K."/>
            <person name="Matsuzaki R."/>
            <person name="Mahakham W."/>
            <person name="Heman W."/>
            <person name="Sekimoto H."/>
            <person name="Kawachi M."/>
            <person name="Minakuchi Y."/>
            <person name="Toyoda A."/>
            <person name="Nozaki H."/>
        </authorList>
    </citation>
    <scope>NUCLEOTIDE SEQUENCE [LARGE SCALE GENOMIC DNA]</scope>
    <source>
        <strain evidence="6 7">NIES-4468</strain>
    </source>
</reference>
<dbReference type="EMBL" id="BSDZ01000079">
    <property type="protein sequence ID" value="GLI68364.1"/>
    <property type="molecule type" value="Genomic_DNA"/>
</dbReference>
<feature type="region of interest" description="Disordered" evidence="4">
    <location>
        <begin position="797"/>
        <end position="824"/>
    </location>
</feature>
<dbReference type="Gene3D" id="4.10.1100.10">
    <property type="entry name" value="Transcription factor, SBP-box domain"/>
    <property type="match status" value="1"/>
</dbReference>
<keyword evidence="1" id="KW-0479">Metal-binding</keyword>